<proteinExistence type="predicted"/>
<keyword evidence="1" id="KW-0805">Transcription regulation</keyword>
<evidence type="ECO:0000259" key="5">
    <source>
        <dbReference type="PROSITE" id="PS50977"/>
    </source>
</evidence>
<evidence type="ECO:0000313" key="6">
    <source>
        <dbReference type="EMBL" id="GAA4168581.1"/>
    </source>
</evidence>
<keyword evidence="3" id="KW-0804">Transcription</keyword>
<protein>
    <recommendedName>
        <fullName evidence="5">HTH tetR-type domain-containing protein</fullName>
    </recommendedName>
</protein>
<sequence>MSTDTGSTTAGAARPARQWGRTERTRRVILDAAREVFIAEGYTDANIAHIVERSGLSVGSVYHHFTGKADLFLALWSEFEAVYSEAAAAAVAAAKHAGVTDPVELFIAGSRGYLDVARGNAKLTLLFRGGDGPPGYDALGTDVGAAWAKNNMTLLGLEDTLANRLRVRILIRTVVEGESAIARARRKADIDVIIDETLAIIRRIATVA</sequence>
<dbReference type="Gene3D" id="1.10.357.10">
    <property type="entry name" value="Tetracycline Repressor, domain 2"/>
    <property type="match status" value="1"/>
</dbReference>
<dbReference type="InterPro" id="IPR001647">
    <property type="entry name" value="HTH_TetR"/>
</dbReference>
<gene>
    <name evidence="6" type="ORF">GCM10022287_03800</name>
</gene>
<dbReference type="RefSeq" id="WP_344751575.1">
    <property type="nucleotide sequence ID" value="NZ_BAABBW010000001.1"/>
</dbReference>
<evidence type="ECO:0000256" key="4">
    <source>
        <dbReference type="PROSITE-ProRule" id="PRU00335"/>
    </source>
</evidence>
<reference evidence="7" key="1">
    <citation type="journal article" date="2019" name="Int. J. Syst. Evol. Microbiol.">
        <title>The Global Catalogue of Microorganisms (GCM) 10K type strain sequencing project: providing services to taxonomists for standard genome sequencing and annotation.</title>
        <authorList>
            <consortium name="The Broad Institute Genomics Platform"/>
            <consortium name="The Broad Institute Genome Sequencing Center for Infectious Disease"/>
            <person name="Wu L."/>
            <person name="Ma J."/>
        </authorList>
    </citation>
    <scope>NUCLEOTIDE SEQUENCE [LARGE SCALE GENOMIC DNA]</scope>
    <source>
        <strain evidence="7">JCM 17591</strain>
    </source>
</reference>
<dbReference type="Proteomes" id="UP001501079">
    <property type="component" value="Unassembled WGS sequence"/>
</dbReference>
<feature type="domain" description="HTH tetR-type" evidence="5">
    <location>
        <begin position="23"/>
        <end position="83"/>
    </location>
</feature>
<name>A0ABP7ZRC5_9MICO</name>
<evidence type="ECO:0000256" key="3">
    <source>
        <dbReference type="ARBA" id="ARBA00023163"/>
    </source>
</evidence>
<keyword evidence="2 4" id="KW-0238">DNA-binding</keyword>
<dbReference type="InterPro" id="IPR009057">
    <property type="entry name" value="Homeodomain-like_sf"/>
</dbReference>
<dbReference type="PRINTS" id="PR00455">
    <property type="entry name" value="HTHTETR"/>
</dbReference>
<dbReference type="PROSITE" id="PS50977">
    <property type="entry name" value="HTH_TETR_2"/>
    <property type="match status" value="1"/>
</dbReference>
<comment type="caution">
    <text evidence="6">The sequence shown here is derived from an EMBL/GenBank/DDBJ whole genome shotgun (WGS) entry which is preliminary data.</text>
</comment>
<organism evidence="6 7">
    <name type="scientific">Gryllotalpicola koreensis</name>
    <dbReference type="NCBI Taxonomy" id="993086"/>
    <lineage>
        <taxon>Bacteria</taxon>
        <taxon>Bacillati</taxon>
        <taxon>Actinomycetota</taxon>
        <taxon>Actinomycetes</taxon>
        <taxon>Micrococcales</taxon>
        <taxon>Microbacteriaceae</taxon>
        <taxon>Gryllotalpicola</taxon>
    </lineage>
</organism>
<accession>A0ABP7ZRC5</accession>
<dbReference type="PANTHER" id="PTHR30055:SF234">
    <property type="entry name" value="HTH-TYPE TRANSCRIPTIONAL REGULATOR BETI"/>
    <property type="match status" value="1"/>
</dbReference>
<evidence type="ECO:0000256" key="2">
    <source>
        <dbReference type="ARBA" id="ARBA00023125"/>
    </source>
</evidence>
<evidence type="ECO:0000313" key="7">
    <source>
        <dbReference type="Proteomes" id="UP001501079"/>
    </source>
</evidence>
<evidence type="ECO:0000256" key="1">
    <source>
        <dbReference type="ARBA" id="ARBA00023015"/>
    </source>
</evidence>
<dbReference type="PANTHER" id="PTHR30055">
    <property type="entry name" value="HTH-TYPE TRANSCRIPTIONAL REGULATOR RUTR"/>
    <property type="match status" value="1"/>
</dbReference>
<dbReference type="SUPFAM" id="SSF46689">
    <property type="entry name" value="Homeodomain-like"/>
    <property type="match status" value="1"/>
</dbReference>
<dbReference type="InterPro" id="IPR050109">
    <property type="entry name" value="HTH-type_TetR-like_transc_reg"/>
</dbReference>
<dbReference type="EMBL" id="BAABBW010000001">
    <property type="protein sequence ID" value="GAA4168581.1"/>
    <property type="molecule type" value="Genomic_DNA"/>
</dbReference>
<dbReference type="Pfam" id="PF00440">
    <property type="entry name" value="TetR_N"/>
    <property type="match status" value="1"/>
</dbReference>
<feature type="DNA-binding region" description="H-T-H motif" evidence="4">
    <location>
        <begin position="46"/>
        <end position="65"/>
    </location>
</feature>
<keyword evidence="7" id="KW-1185">Reference proteome</keyword>